<dbReference type="EMBL" id="FUZA01000002">
    <property type="protein sequence ID" value="SKB85290.1"/>
    <property type="molecule type" value="Genomic_DNA"/>
</dbReference>
<keyword evidence="2" id="KW-1185">Reference proteome</keyword>
<dbReference type="RefSeq" id="WP_082215078.1">
    <property type="nucleotide sequence ID" value="NZ_FUZA01000002.1"/>
</dbReference>
<dbReference type="OrthoDB" id="647686at2"/>
<sequence>MFKKRNLVSRLWLKHTDKIRYKQYKWELKNQKQLAFANFINDADKLTSPAKIKEYAAEKGCIRLSHSGNAGDIIYALPTIEAMRRMTNARIELYLRLGQPLILSGYNTHPLGNVMLNERMAEMLITLLAPQPYIDFVGVHTDQLIDIDLDYFRAGGIPLDKGNIARWCSYLTGVNPTLYKSWLTVEPDPDYADTIVMARSERYRNYTINYKFLNKYPNIVFIGVESEYNDIKKIIPGIKWVQVEDFLQMARIIKGAKFFIGNQSFPFSIAEGLKVPRILETSFDVINVVPEGEDGFDFFFQEHLESLVETLNNRK</sequence>
<evidence type="ECO:0000313" key="1">
    <source>
        <dbReference type="EMBL" id="SKB85290.1"/>
    </source>
</evidence>
<gene>
    <name evidence="1" type="ORF">SAMN05660293_02614</name>
</gene>
<proteinExistence type="predicted"/>
<dbReference type="Proteomes" id="UP000190897">
    <property type="component" value="Unassembled WGS sequence"/>
</dbReference>
<dbReference type="AlphaFoldDB" id="A0A1T5ENN8"/>
<dbReference type="Gene3D" id="3.40.50.2000">
    <property type="entry name" value="Glycogen Phosphorylase B"/>
    <property type="match status" value="1"/>
</dbReference>
<organism evidence="1 2">
    <name type="scientific">Dyadobacter psychrophilus</name>
    <dbReference type="NCBI Taxonomy" id="651661"/>
    <lineage>
        <taxon>Bacteria</taxon>
        <taxon>Pseudomonadati</taxon>
        <taxon>Bacteroidota</taxon>
        <taxon>Cytophagia</taxon>
        <taxon>Cytophagales</taxon>
        <taxon>Spirosomataceae</taxon>
        <taxon>Dyadobacter</taxon>
    </lineage>
</organism>
<protein>
    <submittedName>
        <fullName evidence="1">Uncharacterized protein</fullName>
    </submittedName>
</protein>
<reference evidence="2" key="1">
    <citation type="submission" date="2017-02" db="EMBL/GenBank/DDBJ databases">
        <authorList>
            <person name="Varghese N."/>
            <person name="Submissions S."/>
        </authorList>
    </citation>
    <scope>NUCLEOTIDE SEQUENCE [LARGE SCALE GENOMIC DNA]</scope>
    <source>
        <strain evidence="2">DSM 22270</strain>
    </source>
</reference>
<evidence type="ECO:0000313" key="2">
    <source>
        <dbReference type="Proteomes" id="UP000190897"/>
    </source>
</evidence>
<accession>A0A1T5ENN8</accession>
<name>A0A1T5ENN8_9BACT</name>
<dbReference type="STRING" id="651661.SAMN05660293_02614"/>